<feature type="region of interest" description="Disordered" evidence="1">
    <location>
        <begin position="57"/>
        <end position="84"/>
    </location>
</feature>
<evidence type="ECO:0000313" key="3">
    <source>
        <dbReference type="Proteomes" id="UP001446871"/>
    </source>
</evidence>
<dbReference type="EMBL" id="JAQQWM010000001">
    <property type="protein sequence ID" value="KAK8081847.1"/>
    <property type="molecule type" value="Genomic_DNA"/>
</dbReference>
<accession>A0ABR1WFQ8</accession>
<comment type="caution">
    <text evidence="2">The sequence shown here is derived from an EMBL/GenBank/DDBJ whole genome shotgun (WGS) entry which is preliminary data.</text>
</comment>
<feature type="compositionally biased region" description="Basic and acidic residues" evidence="1">
    <location>
        <begin position="23"/>
        <end position="35"/>
    </location>
</feature>
<reference evidence="2 3" key="1">
    <citation type="submission" date="2023-01" db="EMBL/GenBank/DDBJ databases">
        <title>Analysis of 21 Apiospora genomes using comparative genomics revels a genus with tremendous synthesis potential of carbohydrate active enzymes and secondary metabolites.</title>
        <authorList>
            <person name="Sorensen T."/>
        </authorList>
    </citation>
    <scope>NUCLEOTIDE SEQUENCE [LARGE SCALE GENOMIC DNA]</scope>
    <source>
        <strain evidence="2 3">CBS 83171</strain>
    </source>
</reference>
<evidence type="ECO:0000256" key="1">
    <source>
        <dbReference type="SAM" id="MobiDB-lite"/>
    </source>
</evidence>
<feature type="region of interest" description="Disordered" evidence="1">
    <location>
        <begin position="1"/>
        <end position="35"/>
    </location>
</feature>
<gene>
    <name evidence="2" type="ORF">PG996_000628</name>
</gene>
<keyword evidence="3" id="KW-1185">Reference proteome</keyword>
<protein>
    <submittedName>
        <fullName evidence="2">Uncharacterized protein</fullName>
    </submittedName>
</protein>
<name>A0ABR1WFQ8_9PEZI</name>
<dbReference type="Proteomes" id="UP001446871">
    <property type="component" value="Unassembled WGS sequence"/>
</dbReference>
<evidence type="ECO:0000313" key="2">
    <source>
        <dbReference type="EMBL" id="KAK8081847.1"/>
    </source>
</evidence>
<feature type="compositionally biased region" description="Basic and acidic residues" evidence="1">
    <location>
        <begin position="1"/>
        <end position="11"/>
    </location>
</feature>
<sequence>MKERHHPHEADSSPGRGGSILTDTRRQVKEERRSPLKDVYNWHRRPMPRRMTLAGLSGGVQCPQNPSGWGDLWPSQQDRKTVDN</sequence>
<proteinExistence type="predicted"/>
<organism evidence="2 3">
    <name type="scientific">Apiospora saccharicola</name>
    <dbReference type="NCBI Taxonomy" id="335842"/>
    <lineage>
        <taxon>Eukaryota</taxon>
        <taxon>Fungi</taxon>
        <taxon>Dikarya</taxon>
        <taxon>Ascomycota</taxon>
        <taxon>Pezizomycotina</taxon>
        <taxon>Sordariomycetes</taxon>
        <taxon>Xylariomycetidae</taxon>
        <taxon>Amphisphaeriales</taxon>
        <taxon>Apiosporaceae</taxon>
        <taxon>Apiospora</taxon>
    </lineage>
</organism>